<dbReference type="InterPro" id="IPR053930">
    <property type="entry name" value="RapZ-like_N"/>
</dbReference>
<dbReference type="SUPFAM" id="SSF52540">
    <property type="entry name" value="P-loop containing nucleoside triphosphate hydrolases"/>
    <property type="match status" value="1"/>
</dbReference>
<gene>
    <name evidence="8" type="primary">rapZ</name>
    <name evidence="8" type="ORF">GCM10009824_15690</name>
</gene>
<dbReference type="Pfam" id="PF03668">
    <property type="entry name" value="RapZ-like_N"/>
    <property type="match status" value="1"/>
</dbReference>
<evidence type="ECO:0000259" key="6">
    <source>
        <dbReference type="Pfam" id="PF03668"/>
    </source>
</evidence>
<proteinExistence type="inferred from homology"/>
<dbReference type="PANTHER" id="PTHR30448">
    <property type="entry name" value="RNASE ADAPTER PROTEIN RAPZ"/>
    <property type="match status" value="1"/>
</dbReference>
<dbReference type="Gene3D" id="3.40.50.300">
    <property type="entry name" value="P-loop containing nucleotide triphosphate hydrolases"/>
    <property type="match status" value="1"/>
</dbReference>
<evidence type="ECO:0000256" key="4">
    <source>
        <dbReference type="HAMAP-Rule" id="MF_00636"/>
    </source>
</evidence>
<sequence>MQANSQAAQTDMSNPTPESDSPTPQLQPVKPPTSELLIVTGMSGAGRSTAANALEDLGWYVVDNLPPQMLSTLADLVARTPETLPKLAVVIDVRGKALFNDMRETLAALENSGVEFSVLFLDASDEVLVSRYEHQRRPHPLQAGGRILDGIKAERSLLQDLRESSDSVLDTSSFNVHALTRAVADMFSTNGPVVLRLTVMSFGFKYGVPADANFVADVRFIPNPHWVPALRPRTGKDPEVRDYVFGHAGTATFVDRFTSMLEPVFAGYRTENKHYATIAIGCTGGKHRSVAVTEEVAKRLSKSPRVTVNIQHRDMGRE</sequence>
<protein>
    <submittedName>
        <fullName evidence="8">RNase adapter RapZ</fullName>
    </submittedName>
</protein>
<keyword evidence="2 4" id="KW-0067">ATP-binding</keyword>
<dbReference type="InterPro" id="IPR005337">
    <property type="entry name" value="RapZ-like"/>
</dbReference>
<evidence type="ECO:0000256" key="1">
    <source>
        <dbReference type="ARBA" id="ARBA00022741"/>
    </source>
</evidence>
<evidence type="ECO:0000256" key="3">
    <source>
        <dbReference type="ARBA" id="ARBA00023134"/>
    </source>
</evidence>
<dbReference type="Proteomes" id="UP001500166">
    <property type="component" value="Unassembled WGS sequence"/>
</dbReference>
<keyword evidence="3 4" id="KW-0342">GTP-binding</keyword>
<feature type="binding site" evidence="4">
    <location>
        <begin position="92"/>
        <end position="95"/>
    </location>
    <ligand>
        <name>GTP</name>
        <dbReference type="ChEBI" id="CHEBI:37565"/>
    </ligand>
</feature>
<dbReference type="PIRSF" id="PIRSF005052">
    <property type="entry name" value="P-loopkin"/>
    <property type="match status" value="1"/>
</dbReference>
<dbReference type="InterPro" id="IPR027417">
    <property type="entry name" value="P-loop_NTPase"/>
</dbReference>
<keyword evidence="9" id="KW-1185">Reference proteome</keyword>
<evidence type="ECO:0000313" key="9">
    <source>
        <dbReference type="Proteomes" id="UP001500166"/>
    </source>
</evidence>
<reference evidence="8 9" key="1">
    <citation type="journal article" date="2019" name="Int. J. Syst. Evol. Microbiol.">
        <title>The Global Catalogue of Microorganisms (GCM) 10K type strain sequencing project: providing services to taxonomists for standard genome sequencing and annotation.</title>
        <authorList>
            <consortium name="The Broad Institute Genomics Platform"/>
            <consortium name="The Broad Institute Genome Sequencing Center for Infectious Disease"/>
            <person name="Wu L."/>
            <person name="Ma J."/>
        </authorList>
    </citation>
    <scope>NUCLEOTIDE SEQUENCE [LARGE SCALE GENOMIC DNA]</scope>
    <source>
        <strain evidence="8 9">JCM 15914</strain>
    </source>
</reference>
<dbReference type="InterPro" id="IPR053931">
    <property type="entry name" value="RapZ_C"/>
</dbReference>
<organism evidence="8 9">
    <name type="scientific">Kocuria atrinae</name>
    <dbReference type="NCBI Taxonomy" id="592377"/>
    <lineage>
        <taxon>Bacteria</taxon>
        <taxon>Bacillati</taxon>
        <taxon>Actinomycetota</taxon>
        <taxon>Actinomycetes</taxon>
        <taxon>Micrococcales</taxon>
        <taxon>Micrococcaceae</taxon>
        <taxon>Kocuria</taxon>
    </lineage>
</organism>
<feature type="binding site" evidence="4">
    <location>
        <begin position="41"/>
        <end position="48"/>
    </location>
    <ligand>
        <name>ATP</name>
        <dbReference type="ChEBI" id="CHEBI:30616"/>
    </ligand>
</feature>
<dbReference type="PANTHER" id="PTHR30448:SF0">
    <property type="entry name" value="RNASE ADAPTER PROTEIN RAPZ"/>
    <property type="match status" value="1"/>
</dbReference>
<feature type="region of interest" description="Disordered" evidence="5">
    <location>
        <begin position="1"/>
        <end position="31"/>
    </location>
</feature>
<dbReference type="NCBIfam" id="NF003828">
    <property type="entry name" value="PRK05416.1"/>
    <property type="match status" value="1"/>
</dbReference>
<evidence type="ECO:0000259" key="7">
    <source>
        <dbReference type="Pfam" id="PF22740"/>
    </source>
</evidence>
<feature type="compositionally biased region" description="Polar residues" evidence="5">
    <location>
        <begin position="1"/>
        <end position="26"/>
    </location>
</feature>
<dbReference type="Pfam" id="PF22740">
    <property type="entry name" value="PapZ_C"/>
    <property type="match status" value="1"/>
</dbReference>
<keyword evidence="1 4" id="KW-0547">Nucleotide-binding</keyword>
<feature type="domain" description="RapZ-like N-terminal" evidence="6">
    <location>
        <begin position="35"/>
        <end position="190"/>
    </location>
</feature>
<feature type="domain" description="RapZ C-terminal" evidence="7">
    <location>
        <begin position="196"/>
        <end position="315"/>
    </location>
</feature>
<accession>A0ABN2XT21</accession>
<evidence type="ECO:0000313" key="8">
    <source>
        <dbReference type="EMBL" id="GAA2116754.1"/>
    </source>
</evidence>
<evidence type="ECO:0000256" key="5">
    <source>
        <dbReference type="SAM" id="MobiDB-lite"/>
    </source>
</evidence>
<dbReference type="HAMAP" id="MF_00636">
    <property type="entry name" value="RapZ_like"/>
    <property type="match status" value="1"/>
</dbReference>
<dbReference type="EMBL" id="BAAAQA010000015">
    <property type="protein sequence ID" value="GAA2116754.1"/>
    <property type="molecule type" value="Genomic_DNA"/>
</dbReference>
<comment type="caution">
    <text evidence="8">The sequence shown here is derived from an EMBL/GenBank/DDBJ whole genome shotgun (WGS) entry which is preliminary data.</text>
</comment>
<name>A0ABN2XT21_9MICC</name>
<evidence type="ECO:0000256" key="2">
    <source>
        <dbReference type="ARBA" id="ARBA00022840"/>
    </source>
</evidence>